<evidence type="ECO:0000256" key="6">
    <source>
        <dbReference type="ARBA" id="ARBA00022840"/>
    </source>
</evidence>
<dbReference type="Gene3D" id="3.40.50.300">
    <property type="entry name" value="P-loop containing nucleotide triphosphate hydrolases"/>
    <property type="match status" value="1"/>
</dbReference>
<evidence type="ECO:0000256" key="2">
    <source>
        <dbReference type="ARBA" id="ARBA00022490"/>
    </source>
</evidence>
<dbReference type="InterPro" id="IPR027417">
    <property type="entry name" value="P-loop_NTPase"/>
</dbReference>
<dbReference type="Pfam" id="PF14484">
    <property type="entry name" value="FISNA"/>
    <property type="match status" value="1"/>
</dbReference>
<dbReference type="GO" id="GO:0005737">
    <property type="term" value="C:cytoplasm"/>
    <property type="evidence" value="ECO:0007669"/>
    <property type="project" value="UniProtKB-SubCell"/>
</dbReference>
<comment type="subcellular location">
    <subcellularLocation>
        <location evidence="1">Cytoplasm</location>
    </subcellularLocation>
</comment>
<organism evidence="8">
    <name type="scientific">Tetraodon nigroviridis</name>
    <name type="common">Spotted green pufferfish</name>
    <name type="synonym">Chelonodon nigroviridis</name>
    <dbReference type="NCBI Taxonomy" id="99883"/>
    <lineage>
        <taxon>Eukaryota</taxon>
        <taxon>Metazoa</taxon>
        <taxon>Chordata</taxon>
        <taxon>Craniata</taxon>
        <taxon>Vertebrata</taxon>
        <taxon>Euteleostomi</taxon>
        <taxon>Actinopterygii</taxon>
        <taxon>Neopterygii</taxon>
        <taxon>Teleostei</taxon>
        <taxon>Neoteleostei</taxon>
        <taxon>Acanthomorphata</taxon>
        <taxon>Eupercaria</taxon>
        <taxon>Tetraodontiformes</taxon>
        <taxon>Tetradontoidea</taxon>
        <taxon>Tetraodontidae</taxon>
        <taxon>Tetraodon</taxon>
    </lineage>
</organism>
<keyword evidence="5" id="KW-0547">Nucleotide-binding</keyword>
<dbReference type="AlphaFoldDB" id="Q4S094"/>
<dbReference type="SUPFAM" id="SSF52047">
    <property type="entry name" value="RNI-like"/>
    <property type="match status" value="1"/>
</dbReference>
<dbReference type="OrthoDB" id="120976at2759"/>
<protein>
    <submittedName>
        <fullName evidence="8">(spotted green pufferfish) hypothetical protein</fullName>
    </submittedName>
</protein>
<evidence type="ECO:0000256" key="1">
    <source>
        <dbReference type="ARBA" id="ARBA00004496"/>
    </source>
</evidence>
<evidence type="ECO:0000256" key="3">
    <source>
        <dbReference type="ARBA" id="ARBA00022614"/>
    </source>
</evidence>
<keyword evidence="6" id="KW-0067">ATP-binding</keyword>
<reference evidence="8" key="2">
    <citation type="submission" date="2004-02" db="EMBL/GenBank/DDBJ databases">
        <authorList>
            <consortium name="Genoscope"/>
            <consortium name="Whitehead Institute Centre for Genome Research"/>
        </authorList>
    </citation>
    <scope>NUCLEOTIDE SEQUENCE</scope>
</reference>
<dbReference type="SMART" id="SM01288">
    <property type="entry name" value="FISNA"/>
    <property type="match status" value="1"/>
</dbReference>
<dbReference type="InterPro" id="IPR051261">
    <property type="entry name" value="NLR"/>
</dbReference>
<dbReference type="InterPro" id="IPR041075">
    <property type="entry name" value="NOD1/2_WH"/>
</dbReference>
<keyword evidence="3" id="KW-0433">Leucine-rich repeat</keyword>
<dbReference type="PANTHER" id="PTHR24106">
    <property type="entry name" value="NACHT, LRR AND CARD DOMAINS-CONTAINING"/>
    <property type="match status" value="1"/>
</dbReference>
<reference evidence="8" key="1">
    <citation type="journal article" date="2004" name="Nature">
        <title>Genome duplication in the teleost fish Tetraodon nigroviridis reveals the early vertebrate proto-karyotype.</title>
        <authorList>
            <person name="Jaillon O."/>
            <person name="Aury J.-M."/>
            <person name="Brunet F."/>
            <person name="Petit J.-L."/>
            <person name="Stange-Thomann N."/>
            <person name="Mauceli E."/>
            <person name="Bouneau L."/>
            <person name="Fischer C."/>
            <person name="Ozouf-Costaz C."/>
            <person name="Bernot A."/>
            <person name="Nicaud S."/>
            <person name="Jaffe D."/>
            <person name="Fisher S."/>
            <person name="Lutfalla G."/>
            <person name="Dossat C."/>
            <person name="Segurens B."/>
            <person name="Dasilva C."/>
            <person name="Salanoubat M."/>
            <person name="Levy M."/>
            <person name="Boudet N."/>
            <person name="Castellano S."/>
            <person name="Anthouard V."/>
            <person name="Jubin C."/>
            <person name="Castelli V."/>
            <person name="Katinka M."/>
            <person name="Vacherie B."/>
            <person name="Biemont C."/>
            <person name="Skalli Z."/>
            <person name="Cattolico L."/>
            <person name="Poulain J."/>
            <person name="De Berardinis V."/>
            <person name="Cruaud C."/>
            <person name="Duprat S."/>
            <person name="Brottier P."/>
            <person name="Coutanceau J.-P."/>
            <person name="Gouzy J."/>
            <person name="Parra G."/>
            <person name="Lardier G."/>
            <person name="Chapple C."/>
            <person name="McKernan K.J."/>
            <person name="McEwan P."/>
            <person name="Bosak S."/>
            <person name="Kellis M."/>
            <person name="Volff J.-N."/>
            <person name="Guigo R."/>
            <person name="Zody M.C."/>
            <person name="Mesirov J."/>
            <person name="Lindblad-Toh K."/>
            <person name="Birren B."/>
            <person name="Nusbaum C."/>
            <person name="Kahn D."/>
            <person name="Robinson-Rechavi M."/>
            <person name="Laudet V."/>
            <person name="Schachter V."/>
            <person name="Quetier F."/>
            <person name="Saurin W."/>
            <person name="Scarpelli C."/>
            <person name="Wincker P."/>
            <person name="Lander E.S."/>
            <person name="Weissenbach J."/>
            <person name="Roest Crollius H."/>
        </authorList>
    </citation>
    <scope>NUCLEOTIDE SEQUENCE [LARGE SCALE GENOMIC DNA]</scope>
</reference>
<feature type="domain" description="FISNA" evidence="7">
    <location>
        <begin position="78"/>
        <end position="133"/>
    </location>
</feature>
<accession>Q4S094</accession>
<dbReference type="Pfam" id="PF17779">
    <property type="entry name" value="WHD_NOD2"/>
    <property type="match status" value="1"/>
</dbReference>
<dbReference type="Gene3D" id="3.80.10.10">
    <property type="entry name" value="Ribonuclease Inhibitor"/>
    <property type="match status" value="1"/>
</dbReference>
<dbReference type="GO" id="GO:0005524">
    <property type="term" value="F:ATP binding"/>
    <property type="evidence" value="ECO:0007669"/>
    <property type="project" value="UniProtKB-KW"/>
</dbReference>
<sequence length="659" mass="74570">MGEVLGANINAFVKSELRNFERILSPNTAEEPEGQRREDEDNREAFLKITLSMLRDMKEHELADRLQTRTIVPACQQRLKSHLKQKFGCIFEGIPTAGNRTALNDIYTELCITEGGRRTSRGDVQINYEDIFRPDPQRPIRTVLTKGVAGIGKTVLIHKFTLDWAQGKSNRHIHFTFPFTFRELNVLGENEHSLMQLLHLFFAATKELDICSLGDLQRVDLVTEVKGFTEAQKTEYFKKRFKNEEQAERIITHIKQSRSIHIMCHIPIFCWITALVLEPTLGAEEKAVLPKTLTEMYIYFLMVETRRMNEKLNRPETDPLWNHQACETTMALGKLAWDQLQKGNLIFYESDLMGSDIEASEASAYSGLVTQIFKEERGLYLQKVFCFIHLSIQEFLAALYVYVTSINTGVSLLSQPPSGSPWWSKLFKFQSKKQKFFETAVEMALQSRNGHLDLFLRFLLGFSLQSNQAHLQGLLEPAQAASWDSSGAAQDIKRKIQENPSPERCINLFYCLYELKDSSLVEEVQRRLSLGGLSTDKFCNAQWLSDCDLSGRSCEALVSVLTSKTSSLRVLDLSNNSLMDSGVKTLCSGLGNQHCRLEALSLSGCLVTEEGCAALAHALSCNPHHLKELDLSYNHPGDLGTEQLTAAVEDPRLQLTTLR</sequence>
<dbReference type="KEGG" id="tng:GSTEN00026128G001"/>
<dbReference type="InterPro" id="IPR041267">
    <property type="entry name" value="NLRP_HD2"/>
</dbReference>
<gene>
    <name evidence="8" type="ORF">GSTENG00026128001</name>
</gene>
<dbReference type="InterPro" id="IPR007111">
    <property type="entry name" value="NACHT_NTPase"/>
</dbReference>
<keyword evidence="2" id="KW-0963">Cytoplasm</keyword>
<name>Q4S094_TETNG</name>
<dbReference type="SMART" id="SM00368">
    <property type="entry name" value="LRR_RI"/>
    <property type="match status" value="3"/>
</dbReference>
<evidence type="ECO:0000256" key="4">
    <source>
        <dbReference type="ARBA" id="ARBA00022737"/>
    </source>
</evidence>
<evidence type="ECO:0000259" key="7">
    <source>
        <dbReference type="SMART" id="SM01288"/>
    </source>
</evidence>
<evidence type="ECO:0000313" key="8">
    <source>
        <dbReference type="EMBL" id="CAG05938.1"/>
    </source>
</evidence>
<evidence type="ECO:0000256" key="5">
    <source>
        <dbReference type="ARBA" id="ARBA00022741"/>
    </source>
</evidence>
<dbReference type="Pfam" id="PF13516">
    <property type="entry name" value="LRR_6"/>
    <property type="match status" value="2"/>
</dbReference>
<dbReference type="InterPro" id="IPR001611">
    <property type="entry name" value="Leu-rich_rpt"/>
</dbReference>
<proteinExistence type="predicted"/>
<keyword evidence="4" id="KW-0677">Repeat</keyword>
<comment type="caution">
    <text evidence="8">The sequence shown here is derived from an EMBL/GenBank/DDBJ whole genome shotgun (WGS) entry which is preliminary data.</text>
</comment>
<dbReference type="Pfam" id="PF05729">
    <property type="entry name" value="NACHT"/>
    <property type="match status" value="1"/>
</dbReference>
<dbReference type="InterPro" id="IPR032675">
    <property type="entry name" value="LRR_dom_sf"/>
</dbReference>
<dbReference type="EMBL" id="CAAE01014784">
    <property type="protein sequence ID" value="CAG05938.1"/>
    <property type="molecule type" value="Genomic_DNA"/>
</dbReference>
<dbReference type="Pfam" id="PF17776">
    <property type="entry name" value="NLRC4_HD2"/>
    <property type="match status" value="1"/>
</dbReference>
<dbReference type="InterPro" id="IPR029495">
    <property type="entry name" value="NACHT-assoc"/>
</dbReference>